<evidence type="ECO:0000313" key="6">
    <source>
        <dbReference type="Proteomes" id="UP001230188"/>
    </source>
</evidence>
<dbReference type="PROSITE" id="PS00018">
    <property type="entry name" value="EF_HAND_1"/>
    <property type="match status" value="1"/>
</dbReference>
<dbReference type="EMBL" id="JAQMWT010000480">
    <property type="protein sequence ID" value="KAJ8600751.1"/>
    <property type="molecule type" value="Genomic_DNA"/>
</dbReference>
<proteinExistence type="predicted"/>
<dbReference type="CDD" id="cd00051">
    <property type="entry name" value="EFh"/>
    <property type="match status" value="1"/>
</dbReference>
<keyword evidence="6" id="KW-1185">Reference proteome</keyword>
<dbReference type="CDD" id="cd00201">
    <property type="entry name" value="WW"/>
    <property type="match status" value="1"/>
</dbReference>
<accession>A0AAD7XJL2</accession>
<dbReference type="InterPro" id="IPR018247">
    <property type="entry name" value="EF_Hand_1_Ca_BS"/>
</dbReference>
<reference evidence="5" key="1">
    <citation type="submission" date="2023-01" db="EMBL/GenBank/DDBJ databases">
        <title>Metagenome sequencing of chrysophaentin producing Chrysophaeum taylorii.</title>
        <authorList>
            <person name="Davison J."/>
            <person name="Bewley C."/>
        </authorList>
    </citation>
    <scope>NUCLEOTIDE SEQUENCE</scope>
    <source>
        <strain evidence="5">NIES-1699</strain>
    </source>
</reference>
<feature type="domain" description="WW" evidence="3">
    <location>
        <begin position="782"/>
        <end position="803"/>
    </location>
</feature>
<dbReference type="PROSITE" id="PS50020">
    <property type="entry name" value="WW_DOMAIN_2"/>
    <property type="match status" value="1"/>
</dbReference>
<dbReference type="SMART" id="SM00054">
    <property type="entry name" value="EFh"/>
    <property type="match status" value="2"/>
</dbReference>
<evidence type="ECO:0000256" key="1">
    <source>
        <dbReference type="ARBA" id="ARBA00022837"/>
    </source>
</evidence>
<dbReference type="InterPro" id="IPR001202">
    <property type="entry name" value="WW_dom"/>
</dbReference>
<feature type="domain" description="EF-hand" evidence="4">
    <location>
        <begin position="600"/>
        <end position="635"/>
    </location>
</feature>
<dbReference type="AlphaFoldDB" id="A0AAD7XJL2"/>
<name>A0AAD7XJL2_9STRA</name>
<dbReference type="Gene3D" id="1.10.238.10">
    <property type="entry name" value="EF-hand"/>
    <property type="match status" value="1"/>
</dbReference>
<organism evidence="5 6">
    <name type="scientific">Chrysophaeum taylorii</name>
    <dbReference type="NCBI Taxonomy" id="2483200"/>
    <lineage>
        <taxon>Eukaryota</taxon>
        <taxon>Sar</taxon>
        <taxon>Stramenopiles</taxon>
        <taxon>Ochrophyta</taxon>
        <taxon>Pelagophyceae</taxon>
        <taxon>Pelagomonadales</taxon>
        <taxon>Pelagomonadaceae</taxon>
        <taxon>Chrysophaeum</taxon>
    </lineage>
</organism>
<feature type="coiled-coil region" evidence="2">
    <location>
        <begin position="404"/>
        <end position="448"/>
    </location>
</feature>
<dbReference type="Proteomes" id="UP001230188">
    <property type="component" value="Unassembled WGS sequence"/>
</dbReference>
<dbReference type="PROSITE" id="PS50222">
    <property type="entry name" value="EF_HAND_2"/>
    <property type="match status" value="2"/>
</dbReference>
<dbReference type="Gene3D" id="2.20.70.10">
    <property type="match status" value="1"/>
</dbReference>
<evidence type="ECO:0000259" key="3">
    <source>
        <dbReference type="PROSITE" id="PS50020"/>
    </source>
</evidence>
<evidence type="ECO:0000313" key="5">
    <source>
        <dbReference type="EMBL" id="KAJ8600751.1"/>
    </source>
</evidence>
<evidence type="ECO:0000259" key="4">
    <source>
        <dbReference type="PROSITE" id="PS50222"/>
    </source>
</evidence>
<sequence length="936" mass="109828">MISARKTRHRGACIENVLWEVSNRRPDRRQDPRYEVGVEATHLVSAVVNAYGFERLGKVEQQLMQVCQNHDAIDGLVDWREIVCALHALNNTGHCYKKPMKLLQHFFAIYALPSHANVVAREDILALVALAAVRDAEVAETKHAMDACLKRSEICCKDPEKDVTPRYVDYSTFRRAVTKDSPAILAAFKAQMWRRLPSSQKLTYLQVQEEASNQWLEKYIYEHNVTKANSLWKNSTLVRHYRRWCEFLRKRRALEARARRIGRKRCVHAVQLWHAFVLARRVSLRRRRVALVLGRRALLRRVLLRRWRRWARNERRVRDAAGVSKEYQKRVAHGFFYLRVAARVVRLRRSVGRWHETAVHVRTWETARDFAGELRRRWHLRAWKEYYLDRRAERLIERDCVRRQEQLQRILQEAEDFRKRAEAKDAARREAREEAEKERERIDKREVLAWKTRRRAAERAADDRITAAIQQEDRAKQAAILRKERSEAFAKTWDKIEIERVEEQREKTTAWLAAKDSKDTILKEFKRIRREFYQPPTPRSMDREAKLKSLASIVLIKIEAILFQQGLLLQDVIRQYDKQARGYLSHDEFRRLVDDLPVDLSAEQVRQIIREIDADDDGYVDLGELEYALETVHRYNGLAASPWRQYIDPAQDVMCYTNLTTGESILEHRMTNRKLAEITRANYLAETELAAIKQARQDRKEAWDSLVVNDAAATVQRLYRRFKARMELDRLDWKIRSRIKKDREVLRDAAARRVQQWYRSCRSQWLHGLAVRLHVEAIPDLSDGRLYYYNHKSGACSWDPPPKPVHRPHDFVGTGPYVQWDVPPGQPLRRIFQKPPGVPRCTRCLQSLALLRCDAAASGVFCFGCFRETVDLDVLRAANGAVDRVTPTVCSFCERSVAAWRCTRDRELDGRLEGRVACGTCQKRVHSATTLAWARL</sequence>
<feature type="domain" description="EF-hand" evidence="4">
    <location>
        <begin position="564"/>
        <end position="599"/>
    </location>
</feature>
<dbReference type="InterPro" id="IPR011992">
    <property type="entry name" value="EF-hand-dom_pair"/>
</dbReference>
<protein>
    <recommendedName>
        <fullName evidence="7">Calmodulin</fullName>
    </recommendedName>
</protein>
<keyword evidence="2" id="KW-0175">Coiled coil</keyword>
<dbReference type="InterPro" id="IPR002048">
    <property type="entry name" value="EF_hand_dom"/>
</dbReference>
<keyword evidence="1" id="KW-0106">Calcium</keyword>
<dbReference type="GO" id="GO:0005509">
    <property type="term" value="F:calcium ion binding"/>
    <property type="evidence" value="ECO:0007669"/>
    <property type="project" value="InterPro"/>
</dbReference>
<evidence type="ECO:0008006" key="7">
    <source>
        <dbReference type="Google" id="ProtNLM"/>
    </source>
</evidence>
<dbReference type="SUPFAM" id="SSF47473">
    <property type="entry name" value="EF-hand"/>
    <property type="match status" value="1"/>
</dbReference>
<evidence type="ECO:0000256" key="2">
    <source>
        <dbReference type="SAM" id="Coils"/>
    </source>
</evidence>
<comment type="caution">
    <text evidence="5">The sequence shown here is derived from an EMBL/GenBank/DDBJ whole genome shotgun (WGS) entry which is preliminary data.</text>
</comment>
<gene>
    <name evidence="5" type="ORF">CTAYLR_003945</name>
</gene>
<dbReference type="Pfam" id="PF13499">
    <property type="entry name" value="EF-hand_7"/>
    <property type="match status" value="1"/>
</dbReference>